<dbReference type="InterPro" id="IPR031856">
    <property type="entry name" value="YdaS_toxin-like"/>
</dbReference>
<evidence type="ECO:0000313" key="2">
    <source>
        <dbReference type="Proteomes" id="UP001229836"/>
    </source>
</evidence>
<dbReference type="Proteomes" id="UP001229836">
    <property type="component" value="Chromosome"/>
</dbReference>
<dbReference type="Pfam" id="PF15943">
    <property type="entry name" value="YdaS_toxin"/>
    <property type="match status" value="1"/>
</dbReference>
<name>A0ABY8S5R7_9GAMM</name>
<proteinExistence type="predicted"/>
<keyword evidence="2" id="KW-1185">Reference proteome</keyword>
<sequence length="63" mass="7251">MNQSDDRKIIERLGGATKVAELLGFKVQRVQNWMDRGIPPKMKLEYPHLFLNPNIQSRKTTAA</sequence>
<dbReference type="RefSeq" id="WP_283268392.1">
    <property type="nucleotide sequence ID" value="NZ_CP125669.1"/>
</dbReference>
<dbReference type="InterPro" id="IPR010982">
    <property type="entry name" value="Lambda_DNA-bd_dom_sf"/>
</dbReference>
<dbReference type="EMBL" id="CP125669">
    <property type="protein sequence ID" value="WHP06791.1"/>
    <property type="molecule type" value="Genomic_DNA"/>
</dbReference>
<protein>
    <recommendedName>
        <fullName evidence="3">Helix-turn-helix domain-containing protein</fullName>
    </recommendedName>
</protein>
<gene>
    <name evidence="1" type="ORF">QLH32_04785</name>
</gene>
<dbReference type="Gene3D" id="1.10.260.40">
    <property type="entry name" value="lambda repressor-like DNA-binding domains"/>
    <property type="match status" value="1"/>
</dbReference>
<evidence type="ECO:0008006" key="3">
    <source>
        <dbReference type="Google" id="ProtNLM"/>
    </source>
</evidence>
<organism evidence="1 2">
    <name type="scientific">Acinetobacter corruptisaponis</name>
    <dbReference type="NCBI Taxonomy" id="3045147"/>
    <lineage>
        <taxon>Bacteria</taxon>
        <taxon>Pseudomonadati</taxon>
        <taxon>Pseudomonadota</taxon>
        <taxon>Gammaproteobacteria</taxon>
        <taxon>Moraxellales</taxon>
        <taxon>Moraxellaceae</taxon>
        <taxon>Acinetobacter</taxon>
    </lineage>
</organism>
<reference evidence="1 2" key="1">
    <citation type="submission" date="2023-05" db="EMBL/GenBank/DDBJ databases">
        <title>The complete genome of Acinetobacter sp. nov KCTC 92772.</title>
        <authorList>
            <person name="Zhou G."/>
        </authorList>
    </citation>
    <scope>NUCLEOTIDE SEQUENCE [LARGE SCALE GENOMIC DNA]</scope>
    <source>
        <strain evidence="1 2">KCTC 92772</strain>
    </source>
</reference>
<evidence type="ECO:0000313" key="1">
    <source>
        <dbReference type="EMBL" id="WHP06791.1"/>
    </source>
</evidence>
<accession>A0ABY8S5R7</accession>